<evidence type="ECO:0000313" key="2">
    <source>
        <dbReference type="EMBL" id="SJN08820.1"/>
    </source>
</evidence>
<dbReference type="Proteomes" id="UP000196331">
    <property type="component" value="Unassembled WGS sequence"/>
</dbReference>
<comment type="caution">
    <text evidence="2">The sequence shown here is derived from an EMBL/GenBank/DDBJ whole genome shotgun (WGS) entry which is preliminary data.</text>
</comment>
<protein>
    <submittedName>
        <fullName evidence="2">Uncharacterized protein</fullName>
    </submittedName>
</protein>
<keyword evidence="1" id="KW-1133">Transmembrane helix</keyword>
<evidence type="ECO:0000256" key="1">
    <source>
        <dbReference type="SAM" id="Phobius"/>
    </source>
</evidence>
<gene>
    <name evidence="2" type="ORF">CZ787_00115</name>
</gene>
<sequence>MKPDLLFARFVFKAQFVKALGLVALGAQHRARLVFGQRVGRDVHRVVGTPGDQRLVRVAFQERNDDLVADARNRNAAVAAACPALSHAYPAAGGFVGFGVAVPGELNLYAAVLVAVNLLAFRADHKRHLGAIHAGFGVGRGTPGGIAGHEGDLIGVACHAARFATADAVLFQRLGLLARVVYGHHLPVAVEALRVVVGQAEACAGGKFGQVTFGAGGDSVAAQFFQADAGKRLAGGVLLVAAGVIEVLVVGLLAVGFHVAAQVFVQLGVGRVLEAVVFQGGGGRRHAGGVAELAHMAGGGGAAGAAMVGALAQIGEHLRIISKDQPVGALLKFMEVEQALFSGEAFDKCQVSLAVLHAVFALGQFTGDGEGHVGNATFVAQGIDDGQRIDFLEDTRVVTQRKPPECGTQHQGVEGTPVAAVAATKLADDTVHVTQRFTILPNGQGGFAVQQLGGVQAAIAAGQVKHQFKGLGERFAVGKVDHRDIINAG</sequence>
<evidence type="ECO:0000313" key="3">
    <source>
        <dbReference type="Proteomes" id="UP000196331"/>
    </source>
</evidence>
<feature type="transmembrane region" description="Helical" evidence="1">
    <location>
        <begin position="233"/>
        <end position="257"/>
    </location>
</feature>
<proteinExistence type="predicted"/>
<dbReference type="AlphaFoldDB" id="A0A1R4HMQ7"/>
<name>A0A1R4HMQ7_9GAMM</name>
<dbReference type="EMBL" id="FUKM01000001">
    <property type="protein sequence ID" value="SJN08820.1"/>
    <property type="molecule type" value="Genomic_DNA"/>
</dbReference>
<accession>A0A1R4HMQ7</accession>
<keyword evidence="1" id="KW-0472">Membrane</keyword>
<keyword evidence="1" id="KW-0812">Transmembrane</keyword>
<organism evidence="2 3">
    <name type="scientific">Halomonas citrativorans</name>
    <dbReference type="NCBI Taxonomy" id="2742612"/>
    <lineage>
        <taxon>Bacteria</taxon>
        <taxon>Pseudomonadati</taxon>
        <taxon>Pseudomonadota</taxon>
        <taxon>Gammaproteobacteria</taxon>
        <taxon>Oceanospirillales</taxon>
        <taxon>Halomonadaceae</taxon>
        <taxon>Halomonas</taxon>
    </lineage>
</organism>
<feature type="transmembrane region" description="Helical" evidence="1">
    <location>
        <begin position="106"/>
        <end position="123"/>
    </location>
</feature>
<reference evidence="2 3" key="1">
    <citation type="submission" date="2017-02" db="EMBL/GenBank/DDBJ databases">
        <authorList>
            <person name="Dridi B."/>
        </authorList>
    </citation>
    <scope>NUCLEOTIDE SEQUENCE [LARGE SCALE GENOMIC DNA]</scope>
    <source>
        <strain evidence="2 3">JB380</strain>
    </source>
</reference>